<keyword evidence="6" id="KW-0418">Kinase</keyword>
<evidence type="ECO:0000256" key="5">
    <source>
        <dbReference type="ARBA" id="ARBA00022741"/>
    </source>
</evidence>
<dbReference type="Gene3D" id="3.30.565.10">
    <property type="entry name" value="Histidine kinase-like ATPase, C-terminal domain"/>
    <property type="match status" value="1"/>
</dbReference>
<dbReference type="SMART" id="SM00028">
    <property type="entry name" value="TPR"/>
    <property type="match status" value="6"/>
</dbReference>
<dbReference type="InterPro" id="IPR011495">
    <property type="entry name" value="Sig_transdc_His_kin_sub2_dim/P"/>
</dbReference>
<evidence type="ECO:0000256" key="4">
    <source>
        <dbReference type="ARBA" id="ARBA00022679"/>
    </source>
</evidence>
<dbReference type="PANTHER" id="PTHR41523:SF8">
    <property type="entry name" value="ETHYLENE RESPONSE SENSOR PROTEIN"/>
    <property type="match status" value="1"/>
</dbReference>
<dbReference type="SMART" id="SM00387">
    <property type="entry name" value="HATPase_c"/>
    <property type="match status" value="1"/>
</dbReference>
<dbReference type="GO" id="GO:0005524">
    <property type="term" value="F:ATP binding"/>
    <property type="evidence" value="ECO:0007669"/>
    <property type="project" value="UniProtKB-KW"/>
</dbReference>
<dbReference type="SUPFAM" id="SSF81901">
    <property type="entry name" value="HCP-like"/>
    <property type="match status" value="1"/>
</dbReference>
<dbReference type="AlphaFoldDB" id="A0A1S2VB69"/>
<gene>
    <name evidence="10" type="ORF">BLX24_27605</name>
</gene>
<keyword evidence="5" id="KW-0547">Nucleotide-binding</keyword>
<dbReference type="OrthoDB" id="9767435at2"/>
<evidence type="ECO:0000256" key="3">
    <source>
        <dbReference type="ARBA" id="ARBA00022553"/>
    </source>
</evidence>
<reference evidence="10 11" key="1">
    <citation type="submission" date="2016-10" db="EMBL/GenBank/DDBJ databases">
        <title>Arsenicibacter rosenii gen. nov., sp. nov., an efficient arsenic-methylating bacterium isolated from an arsenic-contaminated paddy soil.</title>
        <authorList>
            <person name="Huang K."/>
        </authorList>
    </citation>
    <scope>NUCLEOTIDE SEQUENCE [LARGE SCALE GENOMIC DNA]</scope>
    <source>
        <strain evidence="10 11">SM-1</strain>
    </source>
</reference>
<dbReference type="Gene3D" id="1.25.40.10">
    <property type="entry name" value="Tetratricopeptide repeat domain"/>
    <property type="match status" value="2"/>
</dbReference>
<keyword evidence="3" id="KW-0597">Phosphoprotein</keyword>
<keyword evidence="7" id="KW-0067">ATP-binding</keyword>
<dbReference type="GO" id="GO:0004673">
    <property type="term" value="F:protein histidine kinase activity"/>
    <property type="evidence" value="ECO:0007669"/>
    <property type="project" value="UniProtKB-EC"/>
</dbReference>
<name>A0A1S2VB69_9BACT</name>
<dbReference type="Pfam" id="PF07568">
    <property type="entry name" value="HisKA_2"/>
    <property type="match status" value="1"/>
</dbReference>
<dbReference type="EMBL" id="MORL01000032">
    <property type="protein sequence ID" value="OIN55919.1"/>
    <property type="molecule type" value="Genomic_DNA"/>
</dbReference>
<protein>
    <recommendedName>
        <fullName evidence="2">histidine kinase</fullName>
        <ecNumber evidence="2">2.7.13.3</ecNumber>
    </recommendedName>
</protein>
<evidence type="ECO:0000313" key="11">
    <source>
        <dbReference type="Proteomes" id="UP000181790"/>
    </source>
</evidence>
<organism evidence="10 11">
    <name type="scientific">Arsenicibacter rosenii</name>
    <dbReference type="NCBI Taxonomy" id="1750698"/>
    <lineage>
        <taxon>Bacteria</taxon>
        <taxon>Pseudomonadati</taxon>
        <taxon>Bacteroidota</taxon>
        <taxon>Cytophagia</taxon>
        <taxon>Cytophagales</taxon>
        <taxon>Spirosomataceae</taxon>
        <taxon>Arsenicibacter</taxon>
    </lineage>
</organism>
<evidence type="ECO:0000256" key="8">
    <source>
        <dbReference type="PROSITE-ProRule" id="PRU00339"/>
    </source>
</evidence>
<dbReference type="Proteomes" id="UP000181790">
    <property type="component" value="Unassembled WGS sequence"/>
</dbReference>
<evidence type="ECO:0000259" key="9">
    <source>
        <dbReference type="SMART" id="SM00387"/>
    </source>
</evidence>
<dbReference type="EC" id="2.7.13.3" evidence="2"/>
<dbReference type="SUPFAM" id="SSF55874">
    <property type="entry name" value="ATPase domain of HSP90 chaperone/DNA topoisomerase II/histidine kinase"/>
    <property type="match status" value="1"/>
</dbReference>
<evidence type="ECO:0000313" key="10">
    <source>
        <dbReference type="EMBL" id="OIN55919.1"/>
    </source>
</evidence>
<proteinExistence type="predicted"/>
<dbReference type="InterPro" id="IPR036890">
    <property type="entry name" value="HATPase_C_sf"/>
</dbReference>
<dbReference type="InterPro" id="IPR019734">
    <property type="entry name" value="TPR_rpt"/>
</dbReference>
<comment type="catalytic activity">
    <reaction evidence="1">
        <text>ATP + protein L-histidine = ADP + protein N-phospho-L-histidine.</text>
        <dbReference type="EC" id="2.7.13.3"/>
    </reaction>
</comment>
<dbReference type="PROSITE" id="PS50005">
    <property type="entry name" value="TPR"/>
    <property type="match status" value="1"/>
</dbReference>
<dbReference type="Pfam" id="PF02518">
    <property type="entry name" value="HATPase_c"/>
    <property type="match status" value="1"/>
</dbReference>
<feature type="domain" description="Histidine kinase/HSP90-like ATPase" evidence="9">
    <location>
        <begin position="655"/>
        <end position="751"/>
    </location>
</feature>
<dbReference type="InterPro" id="IPR003594">
    <property type="entry name" value="HATPase_dom"/>
</dbReference>
<evidence type="ECO:0000256" key="7">
    <source>
        <dbReference type="ARBA" id="ARBA00022840"/>
    </source>
</evidence>
<dbReference type="SUPFAM" id="SSF48452">
    <property type="entry name" value="TPR-like"/>
    <property type="match status" value="1"/>
</dbReference>
<accession>A0A1S2VB69</accession>
<evidence type="ECO:0000256" key="6">
    <source>
        <dbReference type="ARBA" id="ARBA00022777"/>
    </source>
</evidence>
<dbReference type="Gene3D" id="3.30.450.20">
    <property type="entry name" value="PAS domain"/>
    <property type="match status" value="1"/>
</dbReference>
<keyword evidence="8" id="KW-0802">TPR repeat</keyword>
<dbReference type="Pfam" id="PF13424">
    <property type="entry name" value="TPR_12"/>
    <property type="match status" value="1"/>
</dbReference>
<keyword evidence="11" id="KW-1185">Reference proteome</keyword>
<dbReference type="RefSeq" id="WP_071506473.1">
    <property type="nucleotide sequence ID" value="NZ_MORL01000032.1"/>
</dbReference>
<dbReference type="InterPro" id="IPR011990">
    <property type="entry name" value="TPR-like_helical_dom_sf"/>
</dbReference>
<evidence type="ECO:0000256" key="1">
    <source>
        <dbReference type="ARBA" id="ARBA00000085"/>
    </source>
</evidence>
<evidence type="ECO:0000256" key="2">
    <source>
        <dbReference type="ARBA" id="ARBA00012438"/>
    </source>
</evidence>
<comment type="caution">
    <text evidence="10">The sequence shown here is derived from an EMBL/GenBank/DDBJ whole genome shotgun (WGS) entry which is preliminary data.</text>
</comment>
<sequence length="752" mass="85486">MIRFCFLITGLLCTVSLAMSEPLVPLLRPHTLDSLKHTLQSKRETRSRVDALLLLSNDQITRYEELEIDPVDAEQYIRQATRLSEALGYTDGRIRSLCARGRLAGIRGDRKTAETLLRQVLAQYVRQGMLSRQAATWYYLGQLYGRNAEELPEKISCYEQAMTLFRQAGQVADQAYMLKNIADMHLLQGHPAQAEQELRQVLAMYRSIHYPNLHYTYDLLGSIYHNNLNNYDQALKYMLLTLESATASKDSMYLSSFHLSLGVLYDELKQWQTALTHYHKALDLFARDNSAMMVHNIAHSITSVLIAHDSPQAALTFYQRILRQYPLPPASNEWSQVYMTLADCYSALKQYRLAEHYYLKMLATRSKKAPLDNAAIAAHIKTGTFFVKVQKYDQARYYLGRAMDMLKEAGYVRGTPSVHLQLFKVDSAQQNYPAAIAHYQKYKALSDSIFNERKSQQIANLEISYNTRKKEQDIALLTRQNQLQQARIRAKDLQRNSIIAGSALLILLSALLYNRYRLKQRSNRLLEAKQIEINLKNSSLEQILQEKEHLLAEKEWMLKEIHHRVKNNMQIIISMLNAQADFLEDPQALTAILDSRNRVNAMALIHQKLYQTDSLSLVSMPEFVRELTDHLLSSYSLRIPVQTNLDIDDVSLDVTRAIPIGLIINEAVTNSLKYAFPVQASGSLHITLSAPGPAICRLIICDNGVGFPNSLDTARSNTLGLLMIRGLSQQLGGQLSIQNDGGVRIQLTFNAA</sequence>
<feature type="repeat" description="TPR" evidence="8">
    <location>
        <begin position="255"/>
        <end position="288"/>
    </location>
</feature>
<keyword evidence="4" id="KW-0808">Transferase</keyword>
<dbReference type="PANTHER" id="PTHR41523">
    <property type="entry name" value="TWO-COMPONENT SYSTEM SENSOR PROTEIN"/>
    <property type="match status" value="1"/>
</dbReference>